<proteinExistence type="predicted"/>
<protein>
    <submittedName>
        <fullName evidence="2">FAD-dependent monooxygenase</fullName>
    </submittedName>
</protein>
<dbReference type="InterPro" id="IPR051704">
    <property type="entry name" value="FAD_aromatic-hydroxylase"/>
</dbReference>
<dbReference type="Proteomes" id="UP000526734">
    <property type="component" value="Unassembled WGS sequence"/>
</dbReference>
<dbReference type="RefSeq" id="WP_182892322.1">
    <property type="nucleotide sequence ID" value="NZ_JACGZW010000006.1"/>
</dbReference>
<dbReference type="InterPro" id="IPR036188">
    <property type="entry name" value="FAD/NAD-bd_sf"/>
</dbReference>
<feature type="domain" description="FAD-binding" evidence="1">
    <location>
        <begin position="3"/>
        <end position="314"/>
    </location>
</feature>
<dbReference type="GO" id="GO:0071949">
    <property type="term" value="F:FAD binding"/>
    <property type="evidence" value="ECO:0007669"/>
    <property type="project" value="InterPro"/>
</dbReference>
<dbReference type="Pfam" id="PF01494">
    <property type="entry name" value="FAD_binding_3"/>
    <property type="match status" value="1"/>
</dbReference>
<evidence type="ECO:0000259" key="1">
    <source>
        <dbReference type="Pfam" id="PF01494"/>
    </source>
</evidence>
<dbReference type="Gene3D" id="3.30.9.10">
    <property type="entry name" value="D-Amino Acid Oxidase, subunit A, domain 2"/>
    <property type="match status" value="1"/>
</dbReference>
<evidence type="ECO:0000313" key="2">
    <source>
        <dbReference type="EMBL" id="MBB1155297.1"/>
    </source>
</evidence>
<dbReference type="SUPFAM" id="SSF51905">
    <property type="entry name" value="FAD/NAD(P)-binding domain"/>
    <property type="match status" value="1"/>
</dbReference>
<dbReference type="PANTHER" id="PTHR46865:SF2">
    <property type="entry name" value="MONOOXYGENASE"/>
    <property type="match status" value="1"/>
</dbReference>
<reference evidence="2 3" key="1">
    <citation type="submission" date="2020-08" db="EMBL/GenBank/DDBJ databases">
        <title>Amycolatopsis sp. nov. DR6-1 isolated from Dendrobium heterocarpum.</title>
        <authorList>
            <person name="Tedsree N."/>
            <person name="Kuncharoen N."/>
            <person name="Likhitwitayawuid K."/>
            <person name="Tanasupawat S."/>
        </authorList>
    </citation>
    <scope>NUCLEOTIDE SEQUENCE [LARGE SCALE GENOMIC DNA]</scope>
    <source>
        <strain evidence="2 3">DR6-1</strain>
    </source>
</reference>
<dbReference type="PRINTS" id="PR00420">
    <property type="entry name" value="RNGMNOXGNASE"/>
</dbReference>
<organism evidence="2 3">
    <name type="scientific">Amycolatopsis dendrobii</name>
    <dbReference type="NCBI Taxonomy" id="2760662"/>
    <lineage>
        <taxon>Bacteria</taxon>
        <taxon>Bacillati</taxon>
        <taxon>Actinomycetota</taxon>
        <taxon>Actinomycetes</taxon>
        <taxon>Pseudonocardiales</taxon>
        <taxon>Pseudonocardiaceae</taxon>
        <taxon>Amycolatopsis</taxon>
    </lineage>
</organism>
<dbReference type="Gene3D" id="3.50.50.60">
    <property type="entry name" value="FAD/NAD(P)-binding domain"/>
    <property type="match status" value="1"/>
</dbReference>
<dbReference type="EMBL" id="JACGZW010000006">
    <property type="protein sequence ID" value="MBB1155297.1"/>
    <property type="molecule type" value="Genomic_DNA"/>
</dbReference>
<sequence>MRTVLISGAGVAGLSLAYWLRQYGFHPTLIERAPAFRSSGQAVDIRGAAREVVARMGLLDEVRAAHTGARGIAWLNERGRRVAEMTADAFGDSGGVIADLEILRNDLVRILHHAAAADIEYGTEITGLTEESDGIRATFTHGPARKFDVVVGADGIRSGVRSLVFGPESVRDLGYHLGYFPARTRLALDGWEVVYNLPAGNGVGGRIVMLYPLGASGDCRVLIGFTSPEPISPRANPAAVITEAFAGAGWEIPALLDQLTDDLYFSRAGEVRLTEWHRGRTALLGDSAFGGSLGMGTSLAIVGAYVLAGELSTMDDPRAAFARYTDEMRDYVAANRKRPPGRASGFAPRTRNGIRLRNAVMRALPHLPGRQRMLGGLQRSANAITLKPYPALRL</sequence>
<name>A0A7W3VZ10_9PSEU</name>
<dbReference type="AlphaFoldDB" id="A0A7W3VZ10"/>
<dbReference type="GO" id="GO:0004497">
    <property type="term" value="F:monooxygenase activity"/>
    <property type="evidence" value="ECO:0007669"/>
    <property type="project" value="UniProtKB-KW"/>
</dbReference>
<dbReference type="PANTHER" id="PTHR46865">
    <property type="entry name" value="OXIDOREDUCTASE-RELATED"/>
    <property type="match status" value="1"/>
</dbReference>
<keyword evidence="2" id="KW-0560">Oxidoreductase</keyword>
<accession>A0A7W3VZ10</accession>
<keyword evidence="3" id="KW-1185">Reference proteome</keyword>
<evidence type="ECO:0000313" key="3">
    <source>
        <dbReference type="Proteomes" id="UP000526734"/>
    </source>
</evidence>
<gene>
    <name evidence="2" type="ORF">H4281_19310</name>
</gene>
<comment type="caution">
    <text evidence="2">The sequence shown here is derived from an EMBL/GenBank/DDBJ whole genome shotgun (WGS) entry which is preliminary data.</text>
</comment>
<dbReference type="InterPro" id="IPR002938">
    <property type="entry name" value="FAD-bd"/>
</dbReference>
<keyword evidence="2" id="KW-0503">Monooxygenase</keyword>